<feature type="region of interest" description="Disordered" evidence="4">
    <location>
        <begin position="1100"/>
        <end position="1141"/>
    </location>
</feature>
<name>A0A9W4XII8_9ASCO</name>
<evidence type="ECO:0000256" key="2">
    <source>
        <dbReference type="ARBA" id="ARBA00007690"/>
    </source>
</evidence>
<evidence type="ECO:0000256" key="3">
    <source>
        <dbReference type="ARBA" id="ARBA00023242"/>
    </source>
</evidence>
<organism evidence="7 8">
    <name type="scientific">Candida verbasci</name>
    <dbReference type="NCBI Taxonomy" id="1227364"/>
    <lineage>
        <taxon>Eukaryota</taxon>
        <taxon>Fungi</taxon>
        <taxon>Dikarya</taxon>
        <taxon>Ascomycota</taxon>
        <taxon>Saccharomycotina</taxon>
        <taxon>Pichiomycetes</taxon>
        <taxon>Debaryomycetaceae</taxon>
        <taxon>Candida/Lodderomyces clade</taxon>
        <taxon>Candida</taxon>
    </lineage>
</organism>
<dbReference type="AlphaFoldDB" id="A0A9W4XII8"/>
<dbReference type="InterPro" id="IPR016024">
    <property type="entry name" value="ARM-type_fold"/>
</dbReference>
<dbReference type="EMBL" id="CANTUO010000006">
    <property type="protein sequence ID" value="CAI5760206.1"/>
    <property type="molecule type" value="Genomic_DNA"/>
</dbReference>
<dbReference type="PANTHER" id="PTHR48287">
    <property type="entry name" value="ARM REPEAT SUPERFAMILY PROTEIN"/>
    <property type="match status" value="1"/>
</dbReference>
<reference evidence="7" key="1">
    <citation type="submission" date="2022-12" db="EMBL/GenBank/DDBJ databases">
        <authorList>
            <person name="Brejova B."/>
        </authorList>
    </citation>
    <scope>NUCLEOTIDE SEQUENCE</scope>
</reference>
<proteinExistence type="inferred from homology"/>
<comment type="similarity">
    <text evidence="2">Belongs to the RRP12 family.</text>
</comment>
<comment type="subcellular location">
    <subcellularLocation>
        <location evidence="1">Nucleus</location>
    </subcellularLocation>
</comment>
<protein>
    <recommendedName>
        <fullName evidence="9">Ribosomal RNA-processing protein 12-like conserved domain-containing protein</fullName>
    </recommendedName>
</protein>
<feature type="region of interest" description="Disordered" evidence="4">
    <location>
        <begin position="1154"/>
        <end position="1209"/>
    </location>
</feature>
<keyword evidence="3" id="KW-0539">Nucleus</keyword>
<dbReference type="InterPro" id="IPR057860">
    <property type="entry name" value="HEAT_RRP12_N"/>
</dbReference>
<gene>
    <name evidence="7" type="ORF">CANVERA_P4716</name>
</gene>
<dbReference type="SUPFAM" id="SSF48371">
    <property type="entry name" value="ARM repeat"/>
    <property type="match status" value="1"/>
</dbReference>
<evidence type="ECO:0000313" key="8">
    <source>
        <dbReference type="Proteomes" id="UP001152885"/>
    </source>
</evidence>
<dbReference type="Pfam" id="PF25772">
    <property type="entry name" value="HEAT_RRP12_N"/>
    <property type="match status" value="1"/>
</dbReference>
<dbReference type="Proteomes" id="UP001152885">
    <property type="component" value="Unassembled WGS sequence"/>
</dbReference>
<comment type="caution">
    <text evidence="7">The sequence shown here is derived from an EMBL/GenBank/DDBJ whole genome shotgun (WGS) entry which is preliminary data.</text>
</comment>
<evidence type="ECO:0000256" key="1">
    <source>
        <dbReference type="ARBA" id="ARBA00004123"/>
    </source>
</evidence>
<feature type="domain" description="RRP12 N-terminal HEAT" evidence="6">
    <location>
        <begin position="29"/>
        <end position="242"/>
    </location>
</feature>
<evidence type="ECO:0008006" key="9">
    <source>
        <dbReference type="Google" id="ProtNLM"/>
    </source>
</evidence>
<sequence length="1209" mass="136469">MSDTNPDGGLSKESIELDDKLSRIRTQINSKLENQKHLSIILSAVEENIEEQNNSKTPVTYFVSFLSLLDQCIQNDQMLDQQLAATTAYFLDLIFPFTPKSLLKSKFSEILVKLSQPLSLKSSDAPLIRSTIGALESLLLAQDFQQWNQSKNNQVSPQRAFLALLESSFDPRPKVRKRAQDAVQKILANRPTSPSPTHIAAPLASDIALKQLINLMDSYKKKKGDKELNSQIIHCLQLITIITSSNSWPAQQIEQLCDILLDISKTSDQYLVSYSFKAFEGLFKSMTNIVDVEKFTKVLNIIFDLKPSINDTHLAASWLAVIAKALESFAQLSPVTCIEKLPHILSLVSQFLASEHQDISESASQCLIAIISQTIPDKFLLNPGVEGVTQEIYELIDDTITFISELIENELFSIKYQHATKEILEFVTLTIEKLRIRSNPDFISILEIVGSWRTNETENFKYNKEAEDLISASISSMGPEVVLGALPLNLSGGGPGRAWLLPLLRNNVRFAELEFYKKQILPNVEFFENKINQSQNKESLNNKVFQTIIDQIWSILPHFCDLPKDLTKAFDEAFATKLAELMFANVELRVSICHSWRLLVESNLAYADGALNDDLMMLQEFSIEQAQKNIEYLKSISSNILTVLFNIFTYTMPESRGFVLETIETYLQIIPKDELANTFDKVCEMLKNAMDEEKSKPQQANKDATPDQSVTMMDLIVAMAKYVPESSHNALFSIFSTTVSLDNALLQKRSYRIITKLLETEQGKQSILKFISDIESVIIKTSDITNNSARSARLTSILSILEVLPLSDLYFIPSILQEIIMATKDVNERSRGLSYQILIRCGQLMKNGEQQGGIIDNSKVPGFDSTTPSTNASLVEFFTMVSAGLASSNAHMISATITAISCLIFEFKNDIPVETLLEITSTIELFLTHNSREIAKSAIGFVKVEILSLPEELVKQNLNELLTKLMRWSHEHKGHFKSKVKHILERLIRKFGIEEIENNIPEEDKKLIQNIKKSKNRAKRKQEEEAQQAQQQSQPTENKFISAYEEALYDSDISDGEEGVDIYDEDKIRYGNKKKQSNQYILESGDEPLNLLDRQALANISSSKPKKGQQSIKSKTEEFKTKNGKLVLDDKDEDPLANKGSGIDAYLDAVTQAPVRGQKNKLKFKKTKGDENENWSDDEDKRPSKKQKVANSRISKPQKKQKFKAKKKL</sequence>
<feature type="domain" description="RRP12 HEAT" evidence="5">
    <location>
        <begin position="354"/>
        <end position="650"/>
    </location>
</feature>
<dbReference type="PANTHER" id="PTHR48287:SF1">
    <property type="entry name" value="ARM REPEAT SUPERFAMILY PROTEIN"/>
    <property type="match status" value="1"/>
</dbReference>
<feature type="compositionally biased region" description="Polar residues" evidence="4">
    <location>
        <begin position="1100"/>
        <end position="1113"/>
    </location>
</feature>
<evidence type="ECO:0000313" key="7">
    <source>
        <dbReference type="EMBL" id="CAI5760206.1"/>
    </source>
</evidence>
<evidence type="ECO:0000259" key="6">
    <source>
        <dbReference type="Pfam" id="PF25772"/>
    </source>
</evidence>
<evidence type="ECO:0000259" key="5">
    <source>
        <dbReference type="Pfam" id="PF08161"/>
    </source>
</evidence>
<evidence type="ECO:0000256" key="4">
    <source>
        <dbReference type="SAM" id="MobiDB-lite"/>
    </source>
</evidence>
<dbReference type="Gene3D" id="1.25.10.10">
    <property type="entry name" value="Leucine-rich Repeat Variant"/>
    <property type="match status" value="2"/>
</dbReference>
<dbReference type="Pfam" id="PF08161">
    <property type="entry name" value="RRP12_HEAT"/>
    <property type="match status" value="1"/>
</dbReference>
<dbReference type="InterPro" id="IPR011989">
    <property type="entry name" value="ARM-like"/>
</dbReference>
<feature type="compositionally biased region" description="Basic residues" evidence="4">
    <location>
        <begin position="1196"/>
        <end position="1209"/>
    </location>
</feature>
<dbReference type="InterPro" id="IPR052087">
    <property type="entry name" value="RRP12"/>
</dbReference>
<dbReference type="GO" id="GO:0005634">
    <property type="term" value="C:nucleus"/>
    <property type="evidence" value="ECO:0007669"/>
    <property type="project" value="UniProtKB-SubCell"/>
</dbReference>
<dbReference type="OrthoDB" id="2192888at2759"/>
<dbReference type="InterPro" id="IPR012978">
    <property type="entry name" value="HEAT_RRP12"/>
</dbReference>
<accession>A0A9W4XII8</accession>
<keyword evidence="8" id="KW-1185">Reference proteome</keyword>
<feature type="region of interest" description="Disordered" evidence="4">
    <location>
        <begin position="1013"/>
        <end position="1038"/>
    </location>
</feature>